<dbReference type="RefSeq" id="WP_145663850.1">
    <property type="nucleotide sequence ID" value="NZ_VIWO01000001.1"/>
</dbReference>
<feature type="transmembrane region" description="Helical" evidence="1">
    <location>
        <begin position="109"/>
        <end position="131"/>
    </location>
</feature>
<sequence length="179" mass="20115">MDHLKSYWDNTPTPNRNILEIQALAEKKTSPVIRSIRKQLTIEIVGYSAFLLVYYDFFDGHKKPLSLNLLLVAAMLLLLAHNAFGYTLSKRPVLGENLLDNLRTKSLQIKQYAVISISSKILAMAGIFSFFLGMGIQWNNARYAALAAITGIVALQGFLLWKVWAARIKRMNATIAELS</sequence>
<evidence type="ECO:0000313" key="3">
    <source>
        <dbReference type="Proteomes" id="UP000320811"/>
    </source>
</evidence>
<keyword evidence="1" id="KW-0812">Transmembrane</keyword>
<keyword evidence="1" id="KW-0472">Membrane</keyword>
<organism evidence="2 3">
    <name type="scientific">Chitinophaga polysaccharea</name>
    <dbReference type="NCBI Taxonomy" id="1293035"/>
    <lineage>
        <taxon>Bacteria</taxon>
        <taxon>Pseudomonadati</taxon>
        <taxon>Bacteroidota</taxon>
        <taxon>Chitinophagia</taxon>
        <taxon>Chitinophagales</taxon>
        <taxon>Chitinophagaceae</taxon>
        <taxon>Chitinophaga</taxon>
    </lineage>
</organism>
<proteinExistence type="predicted"/>
<dbReference type="Proteomes" id="UP000320811">
    <property type="component" value="Unassembled WGS sequence"/>
</dbReference>
<feature type="transmembrane region" description="Helical" evidence="1">
    <location>
        <begin position="143"/>
        <end position="161"/>
    </location>
</feature>
<comment type="caution">
    <text evidence="2">The sequence shown here is derived from an EMBL/GenBank/DDBJ whole genome shotgun (WGS) entry which is preliminary data.</text>
</comment>
<feature type="transmembrane region" description="Helical" evidence="1">
    <location>
        <begin position="69"/>
        <end position="88"/>
    </location>
</feature>
<evidence type="ECO:0000256" key="1">
    <source>
        <dbReference type="SAM" id="Phobius"/>
    </source>
</evidence>
<protein>
    <submittedName>
        <fullName evidence="2">Uncharacterized protein</fullName>
    </submittedName>
</protein>
<reference evidence="2 3" key="1">
    <citation type="submission" date="2019-06" db="EMBL/GenBank/DDBJ databases">
        <title>Sorghum-associated microbial communities from plants grown in Nebraska, USA.</title>
        <authorList>
            <person name="Schachtman D."/>
        </authorList>
    </citation>
    <scope>NUCLEOTIDE SEQUENCE [LARGE SCALE GENOMIC DNA]</scope>
    <source>
        <strain evidence="2 3">1209</strain>
    </source>
</reference>
<gene>
    <name evidence="2" type="ORF">FHW36_1011247</name>
</gene>
<dbReference type="EMBL" id="VIWO01000001">
    <property type="protein sequence ID" value="TWF45317.1"/>
    <property type="molecule type" value="Genomic_DNA"/>
</dbReference>
<keyword evidence="1" id="KW-1133">Transmembrane helix</keyword>
<keyword evidence="3" id="KW-1185">Reference proteome</keyword>
<dbReference type="AlphaFoldDB" id="A0A561Q4L9"/>
<dbReference type="OrthoDB" id="954677at2"/>
<name>A0A561Q4L9_9BACT</name>
<evidence type="ECO:0000313" key="2">
    <source>
        <dbReference type="EMBL" id="TWF45317.1"/>
    </source>
</evidence>
<accession>A0A561Q4L9</accession>